<evidence type="ECO:0000313" key="2">
    <source>
        <dbReference type="EMBL" id="MDX8537320.1"/>
    </source>
</evidence>
<dbReference type="Proteomes" id="UP001276564">
    <property type="component" value="Unassembled WGS sequence"/>
</dbReference>
<dbReference type="Gene3D" id="1.20.120.520">
    <property type="entry name" value="nmb1532 protein domain like"/>
    <property type="match status" value="1"/>
</dbReference>
<feature type="domain" description="Hemerythrin-like" evidence="1">
    <location>
        <begin position="42"/>
        <end position="184"/>
    </location>
</feature>
<evidence type="ECO:0000313" key="3">
    <source>
        <dbReference type="Proteomes" id="UP001276564"/>
    </source>
</evidence>
<sequence length="199" mass="22663">MSDAADFSLLERAGLPDDLRWLTQKYPRETWQGHGNIHGLANMWLGRHDMFRELGGMLTDGIGNYREGRLAAPDFARWFAPRLNHFLGNLDGHHNVEDYQYFPAFAKAEPRLKRGFEILDADHHTIHEGLERNADAANAFIRTLQESEDRQRVAADAYADENSRLIAMLTRHLADEEDLIIPLILDRGDGALDAETDID</sequence>
<keyword evidence="3" id="KW-1185">Reference proteome</keyword>
<evidence type="ECO:0000259" key="1">
    <source>
        <dbReference type="Pfam" id="PF01814"/>
    </source>
</evidence>
<name>A0ABU5AJ63_9HYPH</name>
<comment type="caution">
    <text evidence="2">The sequence shown here is derived from an EMBL/GenBank/DDBJ whole genome shotgun (WGS) entry which is preliminary data.</text>
</comment>
<proteinExistence type="predicted"/>
<dbReference type="InterPro" id="IPR012312">
    <property type="entry name" value="Hemerythrin-like"/>
</dbReference>
<reference evidence="2 3" key="1">
    <citation type="submission" date="2023-08" db="EMBL/GenBank/DDBJ databases">
        <title>Implementing the SeqCode for naming new Mesorhizobium species isolated from Vachellia karroo root nodules.</title>
        <authorList>
            <person name="Van Lill M."/>
        </authorList>
    </citation>
    <scope>NUCLEOTIDE SEQUENCE [LARGE SCALE GENOMIC DNA]</scope>
    <source>
        <strain evidence="2 3">VK4B</strain>
    </source>
</reference>
<dbReference type="Pfam" id="PF01814">
    <property type="entry name" value="Hemerythrin"/>
    <property type="match status" value="1"/>
</dbReference>
<accession>A0ABU5AJ63</accession>
<dbReference type="RefSeq" id="WP_320319976.1">
    <property type="nucleotide sequence ID" value="NZ_JAVIIP010000003.1"/>
</dbReference>
<dbReference type="EMBL" id="JAVIIP010000003">
    <property type="protein sequence ID" value="MDX8537320.1"/>
    <property type="molecule type" value="Genomic_DNA"/>
</dbReference>
<organism evidence="2 3">
    <name type="scientific">Mesorhizobium abyssinicae</name>
    <dbReference type="NCBI Taxonomy" id="1209958"/>
    <lineage>
        <taxon>Bacteria</taxon>
        <taxon>Pseudomonadati</taxon>
        <taxon>Pseudomonadota</taxon>
        <taxon>Alphaproteobacteria</taxon>
        <taxon>Hyphomicrobiales</taxon>
        <taxon>Phyllobacteriaceae</taxon>
        <taxon>Mesorhizobium</taxon>
    </lineage>
</organism>
<gene>
    <name evidence="2" type="ORF">RFM23_06750</name>
</gene>
<protein>
    <submittedName>
        <fullName evidence="2">Hemerythrin domain-containing protein</fullName>
    </submittedName>
</protein>